<comment type="caution">
    <text evidence="11">The sequence shown here is derived from an EMBL/GenBank/DDBJ whole genome shotgun (WGS) entry which is preliminary data.</text>
</comment>
<dbReference type="InterPro" id="IPR011006">
    <property type="entry name" value="CheY-like_superfamily"/>
</dbReference>
<dbReference type="EMBL" id="JACXAE010000050">
    <property type="protein sequence ID" value="MBD2773208.1"/>
    <property type="molecule type" value="Genomic_DNA"/>
</dbReference>
<dbReference type="InterPro" id="IPR003594">
    <property type="entry name" value="HATPase_dom"/>
</dbReference>
<dbReference type="SUPFAM" id="SSF52172">
    <property type="entry name" value="CheY-like"/>
    <property type="match status" value="1"/>
</dbReference>
<keyword evidence="5" id="KW-0418">Kinase</keyword>
<evidence type="ECO:0000256" key="2">
    <source>
        <dbReference type="ARBA" id="ARBA00012438"/>
    </source>
</evidence>
<dbReference type="SUPFAM" id="SSF47384">
    <property type="entry name" value="Homodimeric domain of signal transducing histidine kinase"/>
    <property type="match status" value="1"/>
</dbReference>
<dbReference type="Pfam" id="PF00512">
    <property type="entry name" value="HisKA"/>
    <property type="match status" value="1"/>
</dbReference>
<dbReference type="PRINTS" id="PR00344">
    <property type="entry name" value="BCTRLSENSOR"/>
</dbReference>
<dbReference type="Proteomes" id="UP000629098">
    <property type="component" value="Unassembled WGS sequence"/>
</dbReference>
<evidence type="ECO:0000313" key="11">
    <source>
        <dbReference type="EMBL" id="MBD2773208.1"/>
    </source>
</evidence>
<dbReference type="InterPro" id="IPR005467">
    <property type="entry name" value="His_kinase_dom"/>
</dbReference>
<proteinExistence type="predicted"/>
<keyword evidence="3 7" id="KW-0597">Phosphoprotein</keyword>
<evidence type="ECO:0000256" key="5">
    <source>
        <dbReference type="ARBA" id="ARBA00022777"/>
    </source>
</evidence>
<dbReference type="CDD" id="cd19920">
    <property type="entry name" value="REC_PA4781-like"/>
    <property type="match status" value="1"/>
</dbReference>
<gene>
    <name evidence="11" type="ORF">ICL16_14305</name>
</gene>
<feature type="coiled-coil region" evidence="8">
    <location>
        <begin position="128"/>
        <end position="162"/>
    </location>
</feature>
<keyword evidence="12" id="KW-1185">Reference proteome</keyword>
<protein>
    <recommendedName>
        <fullName evidence="2">histidine kinase</fullName>
        <ecNumber evidence="2">2.7.13.3</ecNumber>
    </recommendedName>
</protein>
<dbReference type="InterPro" id="IPR001789">
    <property type="entry name" value="Sig_transdc_resp-reg_receiver"/>
</dbReference>
<keyword evidence="6" id="KW-0902">Two-component regulatory system</keyword>
<dbReference type="Pfam" id="PF02518">
    <property type="entry name" value="HATPase_c"/>
    <property type="match status" value="1"/>
</dbReference>
<dbReference type="InterPro" id="IPR003018">
    <property type="entry name" value="GAF"/>
</dbReference>
<evidence type="ECO:0000256" key="3">
    <source>
        <dbReference type="ARBA" id="ARBA00022553"/>
    </source>
</evidence>
<keyword evidence="4" id="KW-0808">Transferase</keyword>
<feature type="modified residue" description="4-aspartylphosphate" evidence="7">
    <location>
        <position position="59"/>
    </location>
</feature>
<dbReference type="PROSITE" id="PS50110">
    <property type="entry name" value="RESPONSE_REGULATORY"/>
    <property type="match status" value="1"/>
</dbReference>
<dbReference type="SMART" id="SM00388">
    <property type="entry name" value="HisKA"/>
    <property type="match status" value="1"/>
</dbReference>
<organism evidence="11 12">
    <name type="scientific">Iningainema tapete BLCC-T55</name>
    <dbReference type="NCBI Taxonomy" id="2748662"/>
    <lineage>
        <taxon>Bacteria</taxon>
        <taxon>Bacillati</taxon>
        <taxon>Cyanobacteriota</taxon>
        <taxon>Cyanophyceae</taxon>
        <taxon>Nostocales</taxon>
        <taxon>Scytonemataceae</taxon>
        <taxon>Iningainema tapete</taxon>
    </lineage>
</organism>
<evidence type="ECO:0000256" key="1">
    <source>
        <dbReference type="ARBA" id="ARBA00000085"/>
    </source>
</evidence>
<evidence type="ECO:0000256" key="4">
    <source>
        <dbReference type="ARBA" id="ARBA00022679"/>
    </source>
</evidence>
<feature type="domain" description="Histidine kinase" evidence="9">
    <location>
        <begin position="360"/>
        <end position="605"/>
    </location>
</feature>
<evidence type="ECO:0000259" key="10">
    <source>
        <dbReference type="PROSITE" id="PS50110"/>
    </source>
</evidence>
<evidence type="ECO:0000256" key="8">
    <source>
        <dbReference type="SAM" id="Coils"/>
    </source>
</evidence>
<dbReference type="InterPro" id="IPR029016">
    <property type="entry name" value="GAF-like_dom_sf"/>
</dbReference>
<evidence type="ECO:0000256" key="7">
    <source>
        <dbReference type="PROSITE-ProRule" id="PRU00169"/>
    </source>
</evidence>
<dbReference type="Gene3D" id="3.40.50.2300">
    <property type="match status" value="1"/>
</dbReference>
<dbReference type="SMART" id="SM00387">
    <property type="entry name" value="HATPase_c"/>
    <property type="match status" value="1"/>
</dbReference>
<dbReference type="Gene3D" id="1.10.287.130">
    <property type="match status" value="1"/>
</dbReference>
<dbReference type="CDD" id="cd00082">
    <property type="entry name" value="HisKA"/>
    <property type="match status" value="1"/>
</dbReference>
<dbReference type="InterPro" id="IPR036890">
    <property type="entry name" value="HATPase_C_sf"/>
</dbReference>
<evidence type="ECO:0000313" key="12">
    <source>
        <dbReference type="Proteomes" id="UP000629098"/>
    </source>
</evidence>
<name>A0A8J7BXM7_9CYAN</name>
<dbReference type="PROSITE" id="PS50109">
    <property type="entry name" value="HIS_KIN"/>
    <property type="match status" value="1"/>
</dbReference>
<keyword evidence="8" id="KW-0175">Coiled coil</keyword>
<reference evidence="11" key="1">
    <citation type="submission" date="2020-09" db="EMBL/GenBank/DDBJ databases">
        <title>Iningainema tapete sp. nov. (Scytonemataceae, Cyanobacteria) from greenhouses in central Florida (USA) produces two types of nodularin with biosynthetic potential for microcystin-LR and anabaenopeptins.</title>
        <authorList>
            <person name="Berthold D.E."/>
            <person name="Lefler F.W."/>
            <person name="Huang I.-S."/>
            <person name="Abdulla H."/>
            <person name="Zimba P.V."/>
            <person name="Laughinghouse H.D. IV."/>
        </authorList>
    </citation>
    <scope>NUCLEOTIDE SEQUENCE</scope>
    <source>
        <strain evidence="11">BLCCT55</strain>
    </source>
</reference>
<dbReference type="PANTHER" id="PTHR43547">
    <property type="entry name" value="TWO-COMPONENT HISTIDINE KINASE"/>
    <property type="match status" value="1"/>
</dbReference>
<dbReference type="Gene3D" id="3.30.565.10">
    <property type="entry name" value="Histidine kinase-like ATPase, C-terminal domain"/>
    <property type="match status" value="1"/>
</dbReference>
<evidence type="ECO:0000259" key="9">
    <source>
        <dbReference type="PROSITE" id="PS50109"/>
    </source>
</evidence>
<dbReference type="SMART" id="SM00065">
    <property type="entry name" value="GAF"/>
    <property type="match status" value="1"/>
</dbReference>
<accession>A0A8J7BXM7</accession>
<dbReference type="SMART" id="SM00448">
    <property type="entry name" value="REC"/>
    <property type="match status" value="1"/>
</dbReference>
<dbReference type="InterPro" id="IPR036097">
    <property type="entry name" value="HisK_dim/P_sf"/>
</dbReference>
<dbReference type="SUPFAM" id="SSF55781">
    <property type="entry name" value="GAF domain-like"/>
    <property type="match status" value="1"/>
</dbReference>
<comment type="catalytic activity">
    <reaction evidence="1">
        <text>ATP + protein L-histidine = ADP + protein N-phospho-L-histidine.</text>
        <dbReference type="EC" id="2.7.13.3"/>
    </reaction>
</comment>
<dbReference type="Pfam" id="PF00072">
    <property type="entry name" value="Response_reg"/>
    <property type="match status" value="1"/>
</dbReference>
<sequence>MPPKPTSQTKILIIDDTPDNVRLLAKMLELRGYVVRKSLNGRMALQAILRDPPDLILLDLNMPEINGYEVCRQLKTIENARQIPIIFMSALDQIEDKVRAFEIGGQDYITKPFHELEVLARITNQLLIQQQQQLLIQQNQRLKQEIQERQCAEAQIKRLNADLERRVQLRTLELQQSLNFEATLKRISDKVRDSLDQHQILQSVVEELTKALETKYCKVALYTFNHQPSVIRYQSVVQGEPVSQGQAISTIDTPEIYNQLQQQKCYLSFCQIQPTPIRNHSAILACPIFDDRVEETGILGDLWLFKETDSSFSEMEIHLVQQVANQCAVALRQANLYQAAQAQVRELQRINQLKDDFLNTITHELRSPIANMKMMIQLLTILNKQGHDLSPEISDVQSNQATQYLAALQEECDRELKLIDDILCLQHLEAGTYPQQLTKINLQNLVEHVIEPFETQFHNQQQNFEIAFTLGLTIIEIDSFCLSRIITELLSNTCKYTPPGERISIAIATKKEPTTPGKVSEFPEHQSSFLQIVVTNTGVEIAPEELPRVFDKFYRIPPSNDIWKQNGTGLGLALVKKLVEHMNGTIRVESANNQTCFIVEIAIASTSF</sequence>
<dbReference type="Gene3D" id="3.30.450.40">
    <property type="match status" value="1"/>
</dbReference>
<dbReference type="PANTHER" id="PTHR43547:SF2">
    <property type="entry name" value="HYBRID SIGNAL TRANSDUCTION HISTIDINE KINASE C"/>
    <property type="match status" value="1"/>
</dbReference>
<dbReference type="Pfam" id="PF01590">
    <property type="entry name" value="GAF"/>
    <property type="match status" value="1"/>
</dbReference>
<dbReference type="EC" id="2.7.13.3" evidence="2"/>
<dbReference type="SUPFAM" id="SSF55874">
    <property type="entry name" value="ATPase domain of HSP90 chaperone/DNA topoisomerase II/histidine kinase"/>
    <property type="match status" value="1"/>
</dbReference>
<feature type="domain" description="Response regulatory" evidence="10">
    <location>
        <begin position="10"/>
        <end position="126"/>
    </location>
</feature>
<dbReference type="AlphaFoldDB" id="A0A8J7BXM7"/>
<evidence type="ECO:0000256" key="6">
    <source>
        <dbReference type="ARBA" id="ARBA00023012"/>
    </source>
</evidence>
<dbReference type="InterPro" id="IPR003661">
    <property type="entry name" value="HisK_dim/P_dom"/>
</dbReference>
<dbReference type="GO" id="GO:0000155">
    <property type="term" value="F:phosphorelay sensor kinase activity"/>
    <property type="evidence" value="ECO:0007669"/>
    <property type="project" value="InterPro"/>
</dbReference>
<dbReference type="RefSeq" id="WP_190828705.1">
    <property type="nucleotide sequence ID" value="NZ_CAWPPI010000050.1"/>
</dbReference>
<dbReference type="InterPro" id="IPR004358">
    <property type="entry name" value="Sig_transdc_His_kin-like_C"/>
</dbReference>